<comment type="caution">
    <text evidence="2">The sequence shown here is derived from an EMBL/GenBank/DDBJ whole genome shotgun (WGS) entry which is preliminary data.</text>
</comment>
<feature type="compositionally biased region" description="Low complexity" evidence="1">
    <location>
        <begin position="641"/>
        <end position="652"/>
    </location>
</feature>
<feature type="region of interest" description="Disordered" evidence="1">
    <location>
        <begin position="150"/>
        <end position="249"/>
    </location>
</feature>
<feature type="region of interest" description="Disordered" evidence="1">
    <location>
        <begin position="277"/>
        <end position="298"/>
    </location>
</feature>
<gene>
    <name evidence="2" type="ORF">QCA50_006213</name>
</gene>
<keyword evidence="3" id="KW-1185">Reference proteome</keyword>
<feature type="compositionally biased region" description="Low complexity" evidence="1">
    <location>
        <begin position="491"/>
        <end position="503"/>
    </location>
</feature>
<evidence type="ECO:0000313" key="2">
    <source>
        <dbReference type="EMBL" id="KAK7691110.1"/>
    </source>
</evidence>
<feature type="compositionally biased region" description="Polar residues" evidence="1">
    <location>
        <begin position="430"/>
        <end position="440"/>
    </location>
</feature>
<feature type="region of interest" description="Disordered" evidence="1">
    <location>
        <begin position="316"/>
        <end position="339"/>
    </location>
</feature>
<dbReference type="Proteomes" id="UP001385951">
    <property type="component" value="Unassembled WGS sequence"/>
</dbReference>
<feature type="compositionally biased region" description="Basic and acidic residues" evidence="1">
    <location>
        <begin position="467"/>
        <end position="486"/>
    </location>
</feature>
<feature type="compositionally biased region" description="Basic and acidic residues" evidence="1">
    <location>
        <begin position="151"/>
        <end position="160"/>
    </location>
</feature>
<feature type="compositionally biased region" description="Basic and acidic residues" evidence="1">
    <location>
        <begin position="690"/>
        <end position="704"/>
    </location>
</feature>
<protein>
    <submittedName>
        <fullName evidence="2">Uncharacterized protein</fullName>
    </submittedName>
</protein>
<proteinExistence type="predicted"/>
<feature type="region of interest" description="Disordered" evidence="1">
    <location>
        <begin position="411"/>
        <end position="440"/>
    </location>
</feature>
<feature type="compositionally biased region" description="Polar residues" evidence="1">
    <location>
        <begin position="504"/>
        <end position="538"/>
    </location>
</feature>
<feature type="compositionally biased region" description="Pro residues" evidence="1">
    <location>
        <begin position="323"/>
        <end position="337"/>
    </location>
</feature>
<feature type="region of interest" description="Disordered" evidence="1">
    <location>
        <begin position="28"/>
        <end position="136"/>
    </location>
</feature>
<organism evidence="2 3">
    <name type="scientific">Cerrena zonata</name>
    <dbReference type="NCBI Taxonomy" id="2478898"/>
    <lineage>
        <taxon>Eukaryota</taxon>
        <taxon>Fungi</taxon>
        <taxon>Dikarya</taxon>
        <taxon>Basidiomycota</taxon>
        <taxon>Agaricomycotina</taxon>
        <taxon>Agaricomycetes</taxon>
        <taxon>Polyporales</taxon>
        <taxon>Cerrenaceae</taxon>
        <taxon>Cerrena</taxon>
    </lineage>
</organism>
<feature type="compositionally biased region" description="Basic and acidic residues" evidence="1">
    <location>
        <begin position="45"/>
        <end position="55"/>
    </location>
</feature>
<accession>A0AAW0GCR4</accession>
<feature type="region of interest" description="Disordered" evidence="1">
    <location>
        <begin position="787"/>
        <end position="816"/>
    </location>
</feature>
<evidence type="ECO:0000256" key="1">
    <source>
        <dbReference type="SAM" id="MobiDB-lite"/>
    </source>
</evidence>
<feature type="compositionally biased region" description="Basic and acidic residues" evidence="1">
    <location>
        <begin position="66"/>
        <end position="79"/>
    </location>
</feature>
<feature type="compositionally biased region" description="Basic residues" evidence="1">
    <location>
        <begin position="56"/>
        <end position="65"/>
    </location>
</feature>
<evidence type="ECO:0000313" key="3">
    <source>
        <dbReference type="Proteomes" id="UP001385951"/>
    </source>
</evidence>
<sequence>MAHRDPSSSSGLFSNVLSFVSREIESFVTTATGGEPTQKASSSRNRLDSKPYDKSKRSKKRKHDTSRKEKDADGTRREQGQLGGGEAGSPPPQRRRSKSPAMPPPPVPAHALTKKKSVTMPGSFFPRSPSLEPDYAASLLDNSGAVMSNDELLRSVREDAGPSTTPSTPRSRRSISSIRSEPSPSPIAISGGPSVRGAVDRFTDDADHSLMLPKTVQSPERVFSSPRSQAKSAKARGKERDLSGWDCDFSFSGDTSGEIRVRGIEQELLAAREAHYRKELEEDPDSSVYVEEREHDKERIRTLEEEVAKLKRQLAEQRVNPRMDPPPAPIPPPPPPLWTSASLPSSMRNNKTTESFLASARACLRPTSLPEEVPINPAVYGSRTKRTGVPTFNMPTEKMAAFLTEMKSVKLKRVRNGPKQPPRRVEADPNDSSFNMSSASIRRDILKDLVERDRAERSVSFDSDSQIGDKRKRAEDDDRSLKRRATEPFFSDSSSSSIGSASSVPLTDSQTSSSGTYRSWPTASNNGTEITTPSLCSDNENEPEAEQAEDKLLTTPTETHAESRRQRFEIHQDEDILEVPEVRVERETTPSPPQKSVPIQQPQPVSASKRNPFSKRIPSSPLPSATPKKPVGPARQRARTASQQKALAAQAAESDDEVVVPVSPTKVRKTTAKPIVFKFQPLAGPSRIPRKQDKKDGSQSRESSRQISRPSSTASLRNTSTASQPVPEPSRPSSVPTTQHVQRRRTLDEELRRAGDRLWQEADDEAEDDDLESGILVAVGTKKRKGFLAKGGSAGTPVYMGSGYVQGAEDDDDDEP</sequence>
<reference evidence="2 3" key="1">
    <citation type="submission" date="2022-09" db="EMBL/GenBank/DDBJ databases">
        <authorList>
            <person name="Palmer J.M."/>
        </authorList>
    </citation>
    <scope>NUCLEOTIDE SEQUENCE [LARGE SCALE GENOMIC DNA]</scope>
    <source>
        <strain evidence="2 3">DSM 7382</strain>
    </source>
</reference>
<name>A0AAW0GCR4_9APHY</name>
<feature type="compositionally biased region" description="Basic and acidic residues" evidence="1">
    <location>
        <begin position="198"/>
        <end position="208"/>
    </location>
</feature>
<dbReference type="AlphaFoldDB" id="A0AAW0GCR4"/>
<feature type="region of interest" description="Disordered" evidence="1">
    <location>
        <begin position="452"/>
        <end position="749"/>
    </location>
</feature>
<feature type="compositionally biased region" description="Polar residues" evidence="1">
    <location>
        <begin position="597"/>
        <end position="611"/>
    </location>
</feature>
<feature type="compositionally biased region" description="Low complexity" evidence="1">
    <location>
        <begin position="161"/>
        <end position="193"/>
    </location>
</feature>
<dbReference type="EMBL" id="JASBNA010000006">
    <property type="protein sequence ID" value="KAK7691110.1"/>
    <property type="molecule type" value="Genomic_DNA"/>
</dbReference>
<feature type="compositionally biased region" description="Low complexity" evidence="1">
    <location>
        <begin position="705"/>
        <end position="715"/>
    </location>
</feature>
<feature type="compositionally biased region" description="Basic and acidic residues" evidence="1">
    <location>
        <begin position="559"/>
        <end position="588"/>
    </location>
</feature>